<organism evidence="4 5">
    <name type="scientific">Paramaledivibacter caminithermalis (strain DSM 15212 / CIP 107654 / DViRD3)</name>
    <name type="common">Clostridium caminithermale</name>
    <dbReference type="NCBI Taxonomy" id="1121301"/>
    <lineage>
        <taxon>Bacteria</taxon>
        <taxon>Bacillati</taxon>
        <taxon>Bacillota</taxon>
        <taxon>Clostridia</taxon>
        <taxon>Peptostreptococcales</taxon>
        <taxon>Caminicellaceae</taxon>
        <taxon>Paramaledivibacter</taxon>
    </lineage>
</organism>
<dbReference type="PANTHER" id="PTHR47505:SF1">
    <property type="entry name" value="DNA UTILIZATION PROTEIN YHGH"/>
    <property type="match status" value="1"/>
</dbReference>
<evidence type="ECO:0000313" key="5">
    <source>
        <dbReference type="Proteomes" id="UP000184465"/>
    </source>
</evidence>
<evidence type="ECO:0000259" key="3">
    <source>
        <dbReference type="Pfam" id="PF18912"/>
    </source>
</evidence>
<dbReference type="EMBL" id="FRAG01000005">
    <property type="protein sequence ID" value="SHJ66309.1"/>
    <property type="molecule type" value="Genomic_DNA"/>
</dbReference>
<evidence type="ECO:0000256" key="1">
    <source>
        <dbReference type="ARBA" id="ARBA00008007"/>
    </source>
</evidence>
<dbReference type="InterPro" id="IPR029057">
    <property type="entry name" value="PRTase-like"/>
</dbReference>
<feature type="domain" description="Phosphoribosyltransferase" evidence="2">
    <location>
        <begin position="192"/>
        <end position="245"/>
    </location>
</feature>
<dbReference type="PANTHER" id="PTHR47505">
    <property type="entry name" value="DNA UTILIZATION PROTEIN YHGH"/>
    <property type="match status" value="1"/>
</dbReference>
<proteinExistence type="inferred from homology"/>
<dbReference type="InterPro" id="IPR044005">
    <property type="entry name" value="DZR_2"/>
</dbReference>
<dbReference type="CDD" id="cd06223">
    <property type="entry name" value="PRTases_typeI"/>
    <property type="match status" value="1"/>
</dbReference>
<name>A0A1M6L5K5_PARC5</name>
<comment type="similarity">
    <text evidence="1">Belongs to the ComF/GntX family.</text>
</comment>
<dbReference type="AlphaFoldDB" id="A0A1M6L5K5"/>
<dbReference type="OrthoDB" id="9779910at2"/>
<dbReference type="SUPFAM" id="SSF53271">
    <property type="entry name" value="PRTase-like"/>
    <property type="match status" value="1"/>
</dbReference>
<accession>A0A1M6L5K5</accession>
<dbReference type="Pfam" id="PF18912">
    <property type="entry name" value="DZR_2"/>
    <property type="match status" value="1"/>
</dbReference>
<dbReference type="STRING" id="1121301.SAMN02745912_00657"/>
<dbReference type="Pfam" id="PF00156">
    <property type="entry name" value="Pribosyltran"/>
    <property type="match status" value="1"/>
</dbReference>
<dbReference type="InterPro" id="IPR000836">
    <property type="entry name" value="PRTase_dom"/>
</dbReference>
<evidence type="ECO:0000259" key="2">
    <source>
        <dbReference type="Pfam" id="PF00156"/>
    </source>
</evidence>
<reference evidence="4 5" key="1">
    <citation type="submission" date="2016-11" db="EMBL/GenBank/DDBJ databases">
        <authorList>
            <person name="Jaros S."/>
            <person name="Januszkiewicz K."/>
            <person name="Wedrychowicz H."/>
        </authorList>
    </citation>
    <scope>NUCLEOTIDE SEQUENCE [LARGE SCALE GENOMIC DNA]</scope>
    <source>
        <strain evidence="4 5">DSM 15212</strain>
    </source>
</reference>
<evidence type="ECO:0000313" key="4">
    <source>
        <dbReference type="EMBL" id="SHJ66309.1"/>
    </source>
</evidence>
<dbReference type="Gene3D" id="3.40.50.2020">
    <property type="match status" value="1"/>
</dbReference>
<feature type="domain" description="Double zinc ribbon" evidence="3">
    <location>
        <begin position="14"/>
        <end position="75"/>
    </location>
</feature>
<keyword evidence="5" id="KW-1185">Reference proteome</keyword>
<sequence>MKYVKLLYEYIDVFLNFIYPRNIYCILCSASIDRDEEYSICYECKRKLKFIYGKTCEKCGKPLNDLYLINKCNDCVDNTYFFTKAVSCLEYDDLSKKIIYDLKYHKKRYISYHIAEIIYDRLKEENISCFDIIIPVPLHEAKERERSFNQAYLIGKYISKMTEIEVDNKALLRVKNTVTQNKLTKEERMTNLEGAFKVVNKDNINHKNILLVDDVFTTGATVNRCSKILLENGAKRVYVATLATGRNM</sequence>
<dbReference type="Proteomes" id="UP000184465">
    <property type="component" value="Unassembled WGS sequence"/>
</dbReference>
<dbReference type="InterPro" id="IPR051910">
    <property type="entry name" value="ComF/GntX_DNA_util-trans"/>
</dbReference>
<gene>
    <name evidence="4" type="ORF">SAMN02745912_00657</name>
</gene>
<dbReference type="RefSeq" id="WP_073146943.1">
    <property type="nucleotide sequence ID" value="NZ_FRAG01000005.1"/>
</dbReference>
<protein>
    <submittedName>
        <fullName evidence="4">ComF family protein</fullName>
    </submittedName>
</protein>